<evidence type="ECO:0000259" key="3">
    <source>
        <dbReference type="SMART" id="SM00331"/>
    </source>
</evidence>
<dbReference type="AlphaFoldDB" id="A0A368VNK5"/>
<dbReference type="SMART" id="SM00331">
    <property type="entry name" value="PP2C_SIG"/>
    <property type="match status" value="1"/>
</dbReference>
<evidence type="ECO:0000256" key="1">
    <source>
        <dbReference type="ARBA" id="ARBA00022801"/>
    </source>
</evidence>
<name>A0A368VNK5_9ACTN</name>
<dbReference type="InterPro" id="IPR052016">
    <property type="entry name" value="Bact_Sigma-Reg"/>
</dbReference>
<dbReference type="SUPFAM" id="SSF55781">
    <property type="entry name" value="GAF domain-like"/>
    <property type="match status" value="1"/>
</dbReference>
<dbReference type="Gene3D" id="3.60.40.10">
    <property type="entry name" value="PPM-type phosphatase domain"/>
    <property type="match status" value="1"/>
</dbReference>
<dbReference type="SUPFAM" id="SSF81606">
    <property type="entry name" value="PP2C-like"/>
    <property type="match status" value="1"/>
</dbReference>
<dbReference type="EMBL" id="QPJC01000007">
    <property type="protein sequence ID" value="RCW43301.1"/>
    <property type="molecule type" value="Genomic_DNA"/>
</dbReference>
<sequence length="443" mass="47104">MAAEQALSEIPAAPHTGNGAATASEAARLAAVARYDIVDTPRDEAFDRIAALAARWLDAPIATVSIVDSDRIWFKATYGVSGITEVAREPGLCDSAIKQNAPYVVHDALADPRTAENALVRGELGVRFYAAAPIRNSEGYRLGTVNVLDTHPREIGDTELTTLQDLADVVMDELELRLSALTTLRHERQLRERIEGFASTLQRTLLPPSLPQVPGLELACHYHAASPSDVTGDFYDVFSLGDGRWAFFLGDVSGHGAPAATVTSLTRYTLRAAALHSPDPAAALAELNAALLRDPHVPQCCTVLFGILHPLPTGGFDIVLAGGGHQPALWLRPEHGTVEEIHPDGGMLVGALPDASFATSHLRLEAGQTLLLYTDGLTEARPGGEFFGEQRLETFLADNIDAGAETLIGELTTLIGGFDPAPEDDIALLALRVPAAPSDASRT</sequence>
<evidence type="ECO:0000313" key="4">
    <source>
        <dbReference type="EMBL" id="RCW43301.1"/>
    </source>
</evidence>
<dbReference type="SMART" id="SM00065">
    <property type="entry name" value="GAF"/>
    <property type="match status" value="1"/>
</dbReference>
<comment type="caution">
    <text evidence="4">The sequence shown here is derived from an EMBL/GenBank/DDBJ whole genome shotgun (WGS) entry which is preliminary data.</text>
</comment>
<dbReference type="GO" id="GO:0016791">
    <property type="term" value="F:phosphatase activity"/>
    <property type="evidence" value="ECO:0007669"/>
    <property type="project" value="TreeGrafter"/>
</dbReference>
<dbReference type="InterPro" id="IPR003018">
    <property type="entry name" value="GAF"/>
</dbReference>
<dbReference type="Gene3D" id="3.30.450.40">
    <property type="match status" value="1"/>
</dbReference>
<feature type="domain" description="PPM-type phosphatase" evidence="3">
    <location>
        <begin position="213"/>
        <end position="433"/>
    </location>
</feature>
<organism evidence="4 5">
    <name type="scientific">Halopolyspora algeriensis</name>
    <dbReference type="NCBI Taxonomy" id="1500506"/>
    <lineage>
        <taxon>Bacteria</taxon>
        <taxon>Bacillati</taxon>
        <taxon>Actinomycetota</taxon>
        <taxon>Actinomycetes</taxon>
        <taxon>Actinomycetes incertae sedis</taxon>
        <taxon>Halopolyspora</taxon>
    </lineage>
</organism>
<accession>A0A368VNK5</accession>
<keyword evidence="5" id="KW-1185">Reference proteome</keyword>
<dbReference type="Proteomes" id="UP000253495">
    <property type="component" value="Unassembled WGS sequence"/>
</dbReference>
<dbReference type="InterPro" id="IPR036457">
    <property type="entry name" value="PPM-type-like_dom_sf"/>
</dbReference>
<feature type="domain" description="GAF" evidence="2">
    <location>
        <begin position="41"/>
        <end position="186"/>
    </location>
</feature>
<dbReference type="RefSeq" id="WP_420810162.1">
    <property type="nucleotide sequence ID" value="NZ_QPJC01000007.1"/>
</dbReference>
<dbReference type="InterPro" id="IPR029016">
    <property type="entry name" value="GAF-like_dom_sf"/>
</dbReference>
<protein>
    <submittedName>
        <fullName evidence="4">Sigma-B regulation protein RsbU (Phosphoserine phosphatase)</fullName>
    </submittedName>
</protein>
<proteinExistence type="predicted"/>
<keyword evidence="1" id="KW-0378">Hydrolase</keyword>
<gene>
    <name evidence="4" type="ORF">DFQ14_107191</name>
</gene>
<evidence type="ECO:0000259" key="2">
    <source>
        <dbReference type="SMART" id="SM00065"/>
    </source>
</evidence>
<dbReference type="PANTHER" id="PTHR43156">
    <property type="entry name" value="STAGE II SPORULATION PROTEIN E-RELATED"/>
    <property type="match status" value="1"/>
</dbReference>
<dbReference type="Pfam" id="PF07228">
    <property type="entry name" value="SpoIIE"/>
    <property type="match status" value="1"/>
</dbReference>
<evidence type="ECO:0000313" key="5">
    <source>
        <dbReference type="Proteomes" id="UP000253495"/>
    </source>
</evidence>
<dbReference type="PANTHER" id="PTHR43156:SF2">
    <property type="entry name" value="STAGE II SPORULATION PROTEIN E"/>
    <property type="match status" value="1"/>
</dbReference>
<reference evidence="4 5" key="1">
    <citation type="submission" date="2018-07" db="EMBL/GenBank/DDBJ databases">
        <title>Genomic Encyclopedia of Type Strains, Phase III (KMG-III): the genomes of soil and plant-associated and newly described type strains.</title>
        <authorList>
            <person name="Whitman W."/>
        </authorList>
    </citation>
    <scope>NUCLEOTIDE SEQUENCE [LARGE SCALE GENOMIC DNA]</scope>
    <source>
        <strain evidence="4 5">CECT 8575</strain>
    </source>
</reference>
<dbReference type="InterPro" id="IPR001932">
    <property type="entry name" value="PPM-type_phosphatase-like_dom"/>
</dbReference>
<dbReference type="Pfam" id="PF01590">
    <property type="entry name" value="GAF"/>
    <property type="match status" value="1"/>
</dbReference>